<feature type="non-terminal residue" evidence="3">
    <location>
        <position position="254"/>
    </location>
</feature>
<dbReference type="InterPro" id="IPR009003">
    <property type="entry name" value="Peptidase_S1_PA"/>
</dbReference>
<keyword evidence="1" id="KW-1015">Disulfide bond</keyword>
<dbReference type="SMART" id="SM00020">
    <property type="entry name" value="Tryp_SPc"/>
    <property type="match status" value="1"/>
</dbReference>
<evidence type="ECO:0000313" key="3">
    <source>
        <dbReference type="EMBL" id="CAH3025326.1"/>
    </source>
</evidence>
<gene>
    <name evidence="3" type="ORF">PEVE_00025727</name>
</gene>
<name>A0ABN8M9U4_9CNID</name>
<dbReference type="PROSITE" id="PS50240">
    <property type="entry name" value="TRYPSIN_DOM"/>
    <property type="match status" value="1"/>
</dbReference>
<accession>A0ABN8M9U4</accession>
<proteinExistence type="predicted"/>
<dbReference type="InterPro" id="IPR001314">
    <property type="entry name" value="Peptidase_S1A"/>
</dbReference>
<dbReference type="EMBL" id="CALNXI010000347">
    <property type="protein sequence ID" value="CAH3025326.1"/>
    <property type="molecule type" value="Genomic_DNA"/>
</dbReference>
<dbReference type="InterPro" id="IPR018114">
    <property type="entry name" value="TRYPSIN_HIS"/>
</dbReference>
<feature type="domain" description="Peptidase S1" evidence="2">
    <location>
        <begin position="20"/>
        <end position="252"/>
    </location>
</feature>
<sequence>LFFLFFFFPTGCGQRPGVRIIGGSTATPNSWPWQLSLRVMGVHNCGASLISPKWAVTAAHCVDRYYDPHVYSLVAGAHQIQGDGVVYRVNKIIMHAGFSMSHLRNDIALMRLVKPVQLGPKVGTVCFPRKNTRVATGTKCWISGWGTQRFSFWGNAKPPSHLQQANVPVVDYSTCAKKAGSRVHDQTMVCVGGAGKVACHGDSGGPLVCEENGRWVLRGVASWTGDRKCKTDNYSMYARVSSYMTWIENQIASR</sequence>
<dbReference type="InterPro" id="IPR001254">
    <property type="entry name" value="Trypsin_dom"/>
</dbReference>
<reference evidence="3 4" key="1">
    <citation type="submission" date="2022-05" db="EMBL/GenBank/DDBJ databases">
        <authorList>
            <consortium name="Genoscope - CEA"/>
            <person name="William W."/>
        </authorList>
    </citation>
    <scope>NUCLEOTIDE SEQUENCE [LARGE SCALE GENOMIC DNA]</scope>
</reference>
<dbReference type="PANTHER" id="PTHR24252">
    <property type="entry name" value="ACROSIN-RELATED"/>
    <property type="match status" value="1"/>
</dbReference>
<evidence type="ECO:0000259" key="2">
    <source>
        <dbReference type="PROSITE" id="PS50240"/>
    </source>
</evidence>
<organism evidence="3 4">
    <name type="scientific">Porites evermanni</name>
    <dbReference type="NCBI Taxonomy" id="104178"/>
    <lineage>
        <taxon>Eukaryota</taxon>
        <taxon>Metazoa</taxon>
        <taxon>Cnidaria</taxon>
        <taxon>Anthozoa</taxon>
        <taxon>Hexacorallia</taxon>
        <taxon>Scleractinia</taxon>
        <taxon>Fungiina</taxon>
        <taxon>Poritidae</taxon>
        <taxon>Porites</taxon>
    </lineage>
</organism>
<dbReference type="Pfam" id="PF00089">
    <property type="entry name" value="Trypsin"/>
    <property type="match status" value="1"/>
</dbReference>
<evidence type="ECO:0000313" key="4">
    <source>
        <dbReference type="Proteomes" id="UP001159427"/>
    </source>
</evidence>
<dbReference type="SUPFAM" id="SSF50494">
    <property type="entry name" value="Trypsin-like serine proteases"/>
    <property type="match status" value="1"/>
</dbReference>
<dbReference type="PRINTS" id="PR00722">
    <property type="entry name" value="CHYMOTRYPSIN"/>
</dbReference>
<dbReference type="InterPro" id="IPR043504">
    <property type="entry name" value="Peptidase_S1_PA_chymotrypsin"/>
</dbReference>
<dbReference type="PROSITE" id="PS00134">
    <property type="entry name" value="TRYPSIN_HIS"/>
    <property type="match status" value="1"/>
</dbReference>
<keyword evidence="4" id="KW-1185">Reference proteome</keyword>
<dbReference type="CDD" id="cd00190">
    <property type="entry name" value="Tryp_SPc"/>
    <property type="match status" value="1"/>
</dbReference>
<dbReference type="PANTHER" id="PTHR24252:SF7">
    <property type="entry name" value="HYALIN"/>
    <property type="match status" value="1"/>
</dbReference>
<comment type="caution">
    <text evidence="3">The sequence shown here is derived from an EMBL/GenBank/DDBJ whole genome shotgun (WGS) entry which is preliminary data.</text>
</comment>
<evidence type="ECO:0000256" key="1">
    <source>
        <dbReference type="ARBA" id="ARBA00023157"/>
    </source>
</evidence>
<feature type="non-terminal residue" evidence="3">
    <location>
        <position position="1"/>
    </location>
</feature>
<protein>
    <recommendedName>
        <fullName evidence="2">Peptidase S1 domain-containing protein</fullName>
    </recommendedName>
</protein>
<dbReference type="Gene3D" id="2.40.10.10">
    <property type="entry name" value="Trypsin-like serine proteases"/>
    <property type="match status" value="1"/>
</dbReference>
<dbReference type="Proteomes" id="UP001159427">
    <property type="component" value="Unassembled WGS sequence"/>
</dbReference>